<dbReference type="RefSeq" id="WP_317517463.1">
    <property type="nucleotide sequence ID" value="NZ_JAPTHD010000006.1"/>
</dbReference>
<evidence type="ECO:0008006" key="4">
    <source>
        <dbReference type="Google" id="ProtNLM"/>
    </source>
</evidence>
<protein>
    <recommendedName>
        <fullName evidence="4">WD40 repeat domain-containing protein</fullName>
    </recommendedName>
</protein>
<feature type="signal peptide" evidence="1">
    <location>
        <begin position="1"/>
        <end position="21"/>
    </location>
</feature>
<dbReference type="SUPFAM" id="SSF69322">
    <property type="entry name" value="Tricorn protease domain 2"/>
    <property type="match status" value="1"/>
</dbReference>
<evidence type="ECO:0000313" key="2">
    <source>
        <dbReference type="EMBL" id="MDV5824815.1"/>
    </source>
</evidence>
<gene>
    <name evidence="2" type="ORF">O0R41_14510</name>
</gene>
<comment type="caution">
    <text evidence="2">The sequence shown here is derived from an EMBL/GenBank/DDBJ whole genome shotgun (WGS) entry which is preliminary data.</text>
</comment>
<feature type="chain" id="PRO_5047415719" description="WD40 repeat domain-containing protein" evidence="1">
    <location>
        <begin position="22"/>
        <end position="276"/>
    </location>
</feature>
<keyword evidence="3" id="KW-1185">Reference proteome</keyword>
<proteinExistence type="predicted"/>
<organism evidence="2 3">
    <name type="scientific">Sphingobium naphthae</name>
    <dbReference type="NCBI Taxonomy" id="1886786"/>
    <lineage>
        <taxon>Bacteria</taxon>
        <taxon>Pseudomonadati</taxon>
        <taxon>Pseudomonadota</taxon>
        <taxon>Alphaproteobacteria</taxon>
        <taxon>Sphingomonadales</taxon>
        <taxon>Sphingomonadaceae</taxon>
        <taxon>Sphingobium</taxon>
    </lineage>
</organism>
<keyword evidence="1" id="KW-0732">Signal</keyword>
<name>A0ABU3ZZA3_9SPHN</name>
<dbReference type="EMBL" id="JAPTHD010000006">
    <property type="protein sequence ID" value="MDV5824815.1"/>
    <property type="molecule type" value="Genomic_DNA"/>
</dbReference>
<reference evidence="3" key="1">
    <citation type="journal article" date="2022" name="J Environ Chem Eng">
        <title>Biodegradation of petroleum oil using a constructed nonpathogenic and heavy metal-tolerant bacterial consortium isolated from marine sponges.</title>
        <authorList>
            <person name="Dechsakulwatana C."/>
            <person name="Rungsihiranrut A."/>
            <person name="Muangchinda C."/>
            <person name="Ningthoujam R."/>
            <person name="Klankeo P."/>
            <person name="Pinyakong O."/>
        </authorList>
    </citation>
    <scope>NUCLEOTIDE SEQUENCE [LARGE SCALE GENOMIC DNA]</scope>
    <source>
        <strain evidence="3">MO2-4</strain>
    </source>
</reference>
<sequence length="276" mass="30123">MAGRLTSILILCAGLTGSAMAAAQQGSDAPSPPPAPVVARVAAPEAHQGVASDGVHLYAIDNDRIGKYRLRDGQRVASWQGDRRLFPHMNSCTVAGRELVCAASNYPAVPQTSAVEFFDLATLRHLRTVSLGLGPGSLTVMDRHNGEWWAVFANYEGKGGEPGRDYRHTLLVRMDDQFRQEAAWVFPAQVLARFAPKSCSGMSWSKDGRLYVTGHDRPEIYELALPEAGSTLELRRIIGFASPGQAIDWDPVKPGLLWSIDRARNDMIGSRIDAER</sequence>
<evidence type="ECO:0000256" key="1">
    <source>
        <dbReference type="SAM" id="SignalP"/>
    </source>
</evidence>
<evidence type="ECO:0000313" key="3">
    <source>
        <dbReference type="Proteomes" id="UP001185984"/>
    </source>
</evidence>
<accession>A0ABU3ZZA3</accession>
<dbReference type="Proteomes" id="UP001185984">
    <property type="component" value="Unassembled WGS sequence"/>
</dbReference>